<evidence type="ECO:0000313" key="3">
    <source>
        <dbReference type="EMBL" id="MBW78359.1"/>
    </source>
</evidence>
<evidence type="ECO:0000256" key="2">
    <source>
        <dbReference type="SAM" id="SignalP"/>
    </source>
</evidence>
<feature type="chain" id="PRO_5014695255" evidence="2">
    <location>
        <begin position="27"/>
        <end position="79"/>
    </location>
</feature>
<keyword evidence="2" id="KW-0732">Signal</keyword>
<protein>
    <submittedName>
        <fullName evidence="3">Putative secreted protein</fullName>
    </submittedName>
</protein>
<reference evidence="3" key="1">
    <citation type="submission" date="2018-01" db="EMBL/GenBank/DDBJ databases">
        <title>An insight into the sialome of Amazonian anophelines.</title>
        <authorList>
            <person name="Ribeiro J.M."/>
            <person name="Scarpassa V."/>
            <person name="Calvo E."/>
        </authorList>
    </citation>
    <scope>NUCLEOTIDE SEQUENCE</scope>
</reference>
<dbReference type="EMBL" id="GGFL01014181">
    <property type="protein sequence ID" value="MBW78359.1"/>
    <property type="molecule type" value="Transcribed_RNA"/>
</dbReference>
<evidence type="ECO:0000256" key="1">
    <source>
        <dbReference type="SAM" id="MobiDB-lite"/>
    </source>
</evidence>
<organism evidence="3">
    <name type="scientific">Anopheles darlingi</name>
    <name type="common">Mosquito</name>
    <dbReference type="NCBI Taxonomy" id="43151"/>
    <lineage>
        <taxon>Eukaryota</taxon>
        <taxon>Metazoa</taxon>
        <taxon>Ecdysozoa</taxon>
        <taxon>Arthropoda</taxon>
        <taxon>Hexapoda</taxon>
        <taxon>Insecta</taxon>
        <taxon>Pterygota</taxon>
        <taxon>Neoptera</taxon>
        <taxon>Endopterygota</taxon>
        <taxon>Diptera</taxon>
        <taxon>Nematocera</taxon>
        <taxon>Culicoidea</taxon>
        <taxon>Culicidae</taxon>
        <taxon>Anophelinae</taxon>
        <taxon>Anopheles</taxon>
    </lineage>
</organism>
<feature type="signal peptide" evidence="2">
    <location>
        <begin position="1"/>
        <end position="26"/>
    </location>
</feature>
<proteinExistence type="predicted"/>
<accession>A0A2M4DLE2</accession>
<feature type="compositionally biased region" description="Polar residues" evidence="1">
    <location>
        <begin position="25"/>
        <end position="38"/>
    </location>
</feature>
<sequence length="79" mass="8684">MHALTISRFRLVTLVGILLQTNKTQSFSAQGHNTQAQADNRGRDTQVLAGGGSARERAFTNPKRPRRGAITRIAIPTER</sequence>
<feature type="region of interest" description="Disordered" evidence="1">
    <location>
        <begin position="25"/>
        <end position="79"/>
    </location>
</feature>
<dbReference type="AlphaFoldDB" id="A0A2M4DLE2"/>
<name>A0A2M4DLE2_ANODA</name>